<dbReference type="Pfam" id="PF11901">
    <property type="entry name" value="DM9"/>
    <property type="match status" value="1"/>
</dbReference>
<accession>A0A9D4SPY6</accession>
<organism evidence="1 2">
    <name type="scientific">Rhipicephalus sanguineus</name>
    <name type="common">Brown dog tick</name>
    <name type="synonym">Ixodes sanguineus</name>
    <dbReference type="NCBI Taxonomy" id="34632"/>
    <lineage>
        <taxon>Eukaryota</taxon>
        <taxon>Metazoa</taxon>
        <taxon>Ecdysozoa</taxon>
        <taxon>Arthropoda</taxon>
        <taxon>Chelicerata</taxon>
        <taxon>Arachnida</taxon>
        <taxon>Acari</taxon>
        <taxon>Parasitiformes</taxon>
        <taxon>Ixodida</taxon>
        <taxon>Ixodoidea</taxon>
        <taxon>Ixodidae</taxon>
        <taxon>Rhipicephalinae</taxon>
        <taxon>Rhipicephalus</taxon>
        <taxon>Rhipicephalus</taxon>
    </lineage>
</organism>
<protein>
    <submittedName>
        <fullName evidence="1">Uncharacterized protein</fullName>
    </submittedName>
</protein>
<dbReference type="AlphaFoldDB" id="A0A9D4SPY6"/>
<dbReference type="EMBL" id="JABSTV010001254">
    <property type="protein sequence ID" value="KAH7939743.1"/>
    <property type="molecule type" value="Genomic_DNA"/>
</dbReference>
<reference evidence="1" key="1">
    <citation type="journal article" date="2020" name="Cell">
        <title>Large-Scale Comparative Analyses of Tick Genomes Elucidate Their Genetic Diversity and Vector Capacities.</title>
        <authorList>
            <consortium name="Tick Genome and Microbiome Consortium (TIGMIC)"/>
            <person name="Jia N."/>
            <person name="Wang J."/>
            <person name="Shi W."/>
            <person name="Du L."/>
            <person name="Sun Y."/>
            <person name="Zhan W."/>
            <person name="Jiang J.F."/>
            <person name="Wang Q."/>
            <person name="Zhang B."/>
            <person name="Ji P."/>
            <person name="Bell-Sakyi L."/>
            <person name="Cui X.M."/>
            <person name="Yuan T.T."/>
            <person name="Jiang B.G."/>
            <person name="Yang W.F."/>
            <person name="Lam T.T."/>
            <person name="Chang Q.C."/>
            <person name="Ding S.J."/>
            <person name="Wang X.J."/>
            <person name="Zhu J.G."/>
            <person name="Ruan X.D."/>
            <person name="Zhao L."/>
            <person name="Wei J.T."/>
            <person name="Ye R.Z."/>
            <person name="Que T.C."/>
            <person name="Du C.H."/>
            <person name="Zhou Y.H."/>
            <person name="Cheng J.X."/>
            <person name="Dai P.F."/>
            <person name="Guo W.B."/>
            <person name="Han X.H."/>
            <person name="Huang E.J."/>
            <person name="Li L.F."/>
            <person name="Wei W."/>
            <person name="Gao Y.C."/>
            <person name="Liu J.Z."/>
            <person name="Shao H.Z."/>
            <person name="Wang X."/>
            <person name="Wang C.C."/>
            <person name="Yang T.C."/>
            <person name="Huo Q.B."/>
            <person name="Li W."/>
            <person name="Chen H.Y."/>
            <person name="Chen S.E."/>
            <person name="Zhou L.G."/>
            <person name="Ni X.B."/>
            <person name="Tian J.H."/>
            <person name="Sheng Y."/>
            <person name="Liu T."/>
            <person name="Pan Y.S."/>
            <person name="Xia L.Y."/>
            <person name="Li J."/>
            <person name="Zhao F."/>
            <person name="Cao W.C."/>
        </authorList>
    </citation>
    <scope>NUCLEOTIDE SEQUENCE</scope>
    <source>
        <strain evidence="1">Rsan-2018</strain>
    </source>
</reference>
<dbReference type="VEuPathDB" id="VectorBase:RSAN_049141"/>
<reference evidence="1" key="2">
    <citation type="submission" date="2021-09" db="EMBL/GenBank/DDBJ databases">
        <authorList>
            <person name="Jia N."/>
            <person name="Wang J."/>
            <person name="Shi W."/>
            <person name="Du L."/>
            <person name="Sun Y."/>
            <person name="Zhan W."/>
            <person name="Jiang J."/>
            <person name="Wang Q."/>
            <person name="Zhang B."/>
            <person name="Ji P."/>
            <person name="Sakyi L.B."/>
            <person name="Cui X."/>
            <person name="Yuan T."/>
            <person name="Jiang B."/>
            <person name="Yang W."/>
            <person name="Lam T.T.-Y."/>
            <person name="Chang Q."/>
            <person name="Ding S."/>
            <person name="Wang X."/>
            <person name="Zhu J."/>
            <person name="Ruan X."/>
            <person name="Zhao L."/>
            <person name="Wei J."/>
            <person name="Que T."/>
            <person name="Du C."/>
            <person name="Cheng J."/>
            <person name="Dai P."/>
            <person name="Han X."/>
            <person name="Huang E."/>
            <person name="Gao Y."/>
            <person name="Liu J."/>
            <person name="Shao H."/>
            <person name="Ye R."/>
            <person name="Li L."/>
            <person name="Wei W."/>
            <person name="Wang X."/>
            <person name="Wang C."/>
            <person name="Huo Q."/>
            <person name="Li W."/>
            <person name="Guo W."/>
            <person name="Chen H."/>
            <person name="Chen S."/>
            <person name="Zhou L."/>
            <person name="Zhou L."/>
            <person name="Ni X."/>
            <person name="Tian J."/>
            <person name="Zhou Y."/>
            <person name="Sheng Y."/>
            <person name="Liu T."/>
            <person name="Pan Y."/>
            <person name="Xia L."/>
            <person name="Li J."/>
            <person name="Zhao F."/>
            <person name="Cao W."/>
        </authorList>
    </citation>
    <scope>NUCLEOTIDE SEQUENCE</scope>
    <source>
        <strain evidence="1">Rsan-2018</strain>
        <tissue evidence="1">Larvae</tissue>
    </source>
</reference>
<comment type="caution">
    <text evidence="1">The sequence shown here is derived from an EMBL/GenBank/DDBJ whole genome shotgun (WGS) entry which is preliminary data.</text>
</comment>
<keyword evidence="2" id="KW-1185">Reference proteome</keyword>
<dbReference type="Proteomes" id="UP000821837">
    <property type="component" value="Chromosome 8"/>
</dbReference>
<dbReference type="InterPro" id="IPR006616">
    <property type="entry name" value="DM9_repeat"/>
</dbReference>
<evidence type="ECO:0000313" key="1">
    <source>
        <dbReference type="EMBL" id="KAH7939743.1"/>
    </source>
</evidence>
<dbReference type="SMART" id="SM00696">
    <property type="entry name" value="DM9"/>
    <property type="match status" value="1"/>
</dbReference>
<proteinExistence type="predicted"/>
<sequence length="120" mass="13483">MTQVTCLQLKTCSNVNFRIRTHITGPPERISDGATLHDIFIPAEEHPKKSSYKWVAWRGSTVPENAVPGGEDTYVCRAIHDGKFTPGKLFTPHSKCYISYGGFEHGYDEYETLLGHQITV</sequence>
<evidence type="ECO:0000313" key="2">
    <source>
        <dbReference type="Proteomes" id="UP000821837"/>
    </source>
</evidence>
<dbReference type="PANTHER" id="PTHR31649:SF1">
    <property type="entry name" value="FARNESOIC ACID O-METHYL TRANSFERASE DOMAIN-CONTAINING PROTEIN"/>
    <property type="match status" value="1"/>
</dbReference>
<gene>
    <name evidence="1" type="ORF">HPB52_016791</name>
</gene>
<dbReference type="PANTHER" id="PTHR31649">
    <property type="entry name" value="AGAP009604-PA"/>
    <property type="match status" value="1"/>
</dbReference>
<name>A0A9D4SPY6_RHISA</name>